<organism evidence="6">
    <name type="scientific">Sipha flava</name>
    <name type="common">yellow sugarcane aphid</name>
    <dbReference type="NCBI Taxonomy" id="143950"/>
    <lineage>
        <taxon>Eukaryota</taxon>
        <taxon>Metazoa</taxon>
        <taxon>Ecdysozoa</taxon>
        <taxon>Arthropoda</taxon>
        <taxon>Hexapoda</taxon>
        <taxon>Insecta</taxon>
        <taxon>Pterygota</taxon>
        <taxon>Neoptera</taxon>
        <taxon>Paraneoptera</taxon>
        <taxon>Hemiptera</taxon>
        <taxon>Sternorrhyncha</taxon>
        <taxon>Aphidomorpha</taxon>
        <taxon>Aphidoidea</taxon>
        <taxon>Aphididae</taxon>
        <taxon>Sipha</taxon>
    </lineage>
</organism>
<accession>A0A2S2R665</accession>
<evidence type="ECO:0000313" key="8">
    <source>
        <dbReference type="RefSeq" id="XP_025409686.1"/>
    </source>
</evidence>
<evidence type="ECO:0000256" key="5">
    <source>
        <dbReference type="SAM" id="MobiDB-lite"/>
    </source>
</evidence>
<keyword evidence="4" id="KW-0963">Cytoplasm</keyword>
<evidence type="ECO:0000256" key="4">
    <source>
        <dbReference type="ARBA" id="ARBA00022490"/>
    </source>
</evidence>
<evidence type="ECO:0000313" key="6">
    <source>
        <dbReference type="EMBL" id="MBY85501.1"/>
    </source>
</evidence>
<dbReference type="InterPro" id="IPR011990">
    <property type="entry name" value="TPR-like_helical_dom_sf"/>
</dbReference>
<dbReference type="GO" id="GO:0045048">
    <property type="term" value="P:protein insertion into ER membrane"/>
    <property type="evidence" value="ECO:0007669"/>
    <property type="project" value="InterPro"/>
</dbReference>
<protein>
    <submittedName>
        <fullName evidence="6 8">Golgi to ER traffic protein 4</fullName>
    </submittedName>
</protein>
<dbReference type="InterPro" id="IPR007317">
    <property type="entry name" value="GET4"/>
</dbReference>
<dbReference type="OrthoDB" id="10252405at2759"/>
<evidence type="ECO:0000256" key="3">
    <source>
        <dbReference type="ARBA" id="ARBA00022448"/>
    </source>
</evidence>
<keyword evidence="3" id="KW-0813">Transport</keyword>
<evidence type="ECO:0000256" key="1">
    <source>
        <dbReference type="ARBA" id="ARBA00004514"/>
    </source>
</evidence>
<dbReference type="PANTHER" id="PTHR12875">
    <property type="entry name" value="GOLGI TO ER TRAFFIC PROTEIN 4 HOMOLOG"/>
    <property type="match status" value="1"/>
</dbReference>
<sequence>MTTRTDPNILISRVRRTLNNAIRDENYYMAHQLYMSLYSRYIGIQNKEAAIRTLHEGIVVLMNKHQNNLAIALSEMFAQSLSTQRIIPNDDIFDFVKEIFSKLGPSHATERESMLNTIVQWTIEFCPEYPHGHPSLHKDIGFVYWSEFNYTSAQYHYLRSSDGLGFAAMLVELHRTRGFKHEVDLFIAQVVLQGLCVRNKIIAQSTFQSYTKLHPAIKGEPPFILPLLNFLCFLLKILDSGQLKTYIVLCEQYQTSLIRDPSYTEYLDKIGQLFFNVKPIERRPRQQHGFLGNLLSTLMGDCDRDGEERPSSSRPMNVEPLD</sequence>
<reference evidence="8" key="2">
    <citation type="submission" date="2025-04" db="UniProtKB">
        <authorList>
            <consortium name="RefSeq"/>
        </authorList>
    </citation>
    <scope>IDENTIFICATION</scope>
    <source>
        <tissue evidence="8">Whole body</tissue>
    </source>
</reference>
<dbReference type="AlphaFoldDB" id="A0A2S2R665"/>
<comment type="similarity">
    <text evidence="2">Belongs to the GET4 family.</text>
</comment>
<dbReference type="Pfam" id="PF04190">
    <property type="entry name" value="GET4"/>
    <property type="match status" value="1"/>
</dbReference>
<dbReference type="GO" id="GO:0071818">
    <property type="term" value="C:BAT3 complex"/>
    <property type="evidence" value="ECO:0007669"/>
    <property type="project" value="TreeGrafter"/>
</dbReference>
<evidence type="ECO:0000256" key="2">
    <source>
        <dbReference type="ARBA" id="ARBA00005351"/>
    </source>
</evidence>
<dbReference type="FunFam" id="1.25.40.10:FF:000060">
    <property type="entry name" value="Golgi to ER traffic protein 4 homolog"/>
    <property type="match status" value="1"/>
</dbReference>
<dbReference type="RefSeq" id="XP_025409686.1">
    <property type="nucleotide sequence ID" value="XM_025553901.1"/>
</dbReference>
<dbReference type="Proteomes" id="UP000694846">
    <property type="component" value="Unplaced"/>
</dbReference>
<feature type="region of interest" description="Disordered" evidence="5">
    <location>
        <begin position="303"/>
        <end position="322"/>
    </location>
</feature>
<dbReference type="Gene3D" id="1.25.40.10">
    <property type="entry name" value="Tetratricopeptide repeat domain"/>
    <property type="match status" value="1"/>
</dbReference>
<gene>
    <name evidence="6" type="primary">GET4_0</name>
    <name evidence="8" type="synonym">LOC112683049</name>
    <name evidence="6" type="ORF">g.36764</name>
</gene>
<keyword evidence="7" id="KW-1185">Reference proteome</keyword>
<evidence type="ECO:0000313" key="7">
    <source>
        <dbReference type="Proteomes" id="UP000694846"/>
    </source>
</evidence>
<name>A0A2S2R665_9HEMI</name>
<dbReference type="EMBL" id="GGMS01016298">
    <property type="protein sequence ID" value="MBY85501.1"/>
    <property type="molecule type" value="Transcribed_RNA"/>
</dbReference>
<comment type="subcellular location">
    <subcellularLocation>
        <location evidence="1">Cytoplasm</location>
        <location evidence="1">Cytosol</location>
    </subcellularLocation>
</comment>
<reference evidence="6" key="1">
    <citation type="submission" date="2018-04" db="EMBL/GenBank/DDBJ databases">
        <title>Transcriptome assembly of Sipha flava.</title>
        <authorList>
            <person name="Scully E.D."/>
            <person name="Geib S.M."/>
            <person name="Palmer N.A."/>
            <person name="Koch K."/>
            <person name="Bradshaw J."/>
            <person name="Heng-Moss T."/>
            <person name="Sarath G."/>
        </authorList>
    </citation>
    <scope>NUCLEOTIDE SEQUENCE</scope>
</reference>
<dbReference type="PANTHER" id="PTHR12875:SF0">
    <property type="entry name" value="GOLGI TO ER TRAFFIC PROTEIN 4 HOMOLOG"/>
    <property type="match status" value="1"/>
</dbReference>
<proteinExistence type="inferred from homology"/>